<proteinExistence type="predicted"/>
<evidence type="ECO:0008006" key="3">
    <source>
        <dbReference type="Google" id="ProtNLM"/>
    </source>
</evidence>
<evidence type="ECO:0000313" key="2">
    <source>
        <dbReference type="Proteomes" id="UP000191812"/>
    </source>
</evidence>
<dbReference type="Proteomes" id="UP000191812">
    <property type="component" value="Unassembled WGS sequence"/>
</dbReference>
<protein>
    <recommendedName>
        <fullName evidence="3">Transposase</fullName>
    </recommendedName>
</protein>
<dbReference type="EMBL" id="FBWH01000019">
    <property type="protein sequence ID" value="CUX27909.1"/>
    <property type="molecule type" value="Genomic_DNA"/>
</dbReference>
<reference evidence="1 2" key="1">
    <citation type="submission" date="2016-01" db="EMBL/GenBank/DDBJ databases">
        <authorList>
            <person name="Regsiter A."/>
            <person name="william w."/>
        </authorList>
    </citation>
    <scope>NUCLEOTIDE SEQUENCE [LARGE SCALE GENOMIC DNA]</scope>
    <source>
        <strain evidence="1 2">CFBP 6927</strain>
    </source>
</reference>
<organism evidence="1 2">
    <name type="scientific">Agrobacterium genomosp. 13 str. CFBP 6927</name>
    <dbReference type="NCBI Taxonomy" id="1183428"/>
    <lineage>
        <taxon>Bacteria</taxon>
        <taxon>Pseudomonadati</taxon>
        <taxon>Pseudomonadota</taxon>
        <taxon>Alphaproteobacteria</taxon>
        <taxon>Hyphomicrobiales</taxon>
        <taxon>Rhizobiaceae</taxon>
        <taxon>Rhizobium/Agrobacterium group</taxon>
        <taxon>Agrobacterium</taxon>
        <taxon>Agrobacterium tumefaciens complex</taxon>
    </lineage>
</organism>
<accession>A0ABM9VFR1</accession>
<gene>
    <name evidence="1" type="ORF">AGR13a_Cc260033</name>
</gene>
<comment type="caution">
    <text evidence="1">The sequence shown here is derived from an EMBL/GenBank/DDBJ whole genome shotgun (WGS) entry which is preliminary data.</text>
</comment>
<keyword evidence="2" id="KW-1185">Reference proteome</keyword>
<name>A0ABM9VFR1_9HYPH</name>
<sequence>MTGCRIKSGMTEGALRAMANIETAVHVFLCGKIFFRWSVSKQRLSFHRIQFRFLPLYDSK</sequence>
<evidence type="ECO:0000313" key="1">
    <source>
        <dbReference type="EMBL" id="CUX27909.1"/>
    </source>
</evidence>